<dbReference type="PROSITE" id="PS50294">
    <property type="entry name" value="WD_REPEATS_REGION"/>
    <property type="match status" value="2"/>
</dbReference>
<gene>
    <name evidence="12" type="ORF">ILUMI_09946</name>
</gene>
<dbReference type="EMBL" id="VTPC01005270">
    <property type="protein sequence ID" value="KAF2896230.1"/>
    <property type="molecule type" value="Genomic_DNA"/>
</dbReference>
<accession>A0A8K0D842</accession>
<evidence type="ECO:0000256" key="3">
    <source>
        <dbReference type="ARBA" id="ARBA00005043"/>
    </source>
</evidence>
<dbReference type="UniPathway" id="UPA00988"/>
<dbReference type="PANTHER" id="PTHR44111">
    <property type="entry name" value="ELONGATOR COMPLEX PROTEIN 2"/>
    <property type="match status" value="1"/>
</dbReference>
<feature type="repeat" description="WD" evidence="11">
    <location>
        <begin position="281"/>
        <end position="322"/>
    </location>
</feature>
<keyword evidence="9" id="KW-0677">Repeat</keyword>
<reference evidence="12" key="1">
    <citation type="submission" date="2019-08" db="EMBL/GenBank/DDBJ databases">
        <title>The genome of the North American firefly Photinus pyralis.</title>
        <authorList>
            <consortium name="Photinus pyralis genome working group"/>
            <person name="Fallon T.R."/>
            <person name="Sander Lower S.E."/>
            <person name="Weng J.-K."/>
        </authorList>
    </citation>
    <scope>NUCLEOTIDE SEQUENCE</scope>
    <source>
        <strain evidence="12">TRF0915ILg1</strain>
        <tissue evidence="12">Whole body</tissue>
    </source>
</reference>
<evidence type="ECO:0000256" key="1">
    <source>
        <dbReference type="ARBA" id="ARBA00004123"/>
    </source>
</evidence>
<dbReference type="FunFam" id="2.130.10.10:FF:000400">
    <property type="entry name" value="Elongator acetyltransferase complex subunit 2"/>
    <property type="match status" value="1"/>
</dbReference>
<evidence type="ECO:0000256" key="6">
    <source>
        <dbReference type="ARBA" id="ARBA00022490"/>
    </source>
</evidence>
<dbReference type="InterPro" id="IPR037289">
    <property type="entry name" value="Elp2"/>
</dbReference>
<feature type="repeat" description="WD" evidence="11">
    <location>
        <begin position="376"/>
        <end position="406"/>
    </location>
</feature>
<proteinExistence type="inferred from homology"/>
<dbReference type="SUPFAM" id="SSF50978">
    <property type="entry name" value="WD40 repeat-like"/>
    <property type="match status" value="3"/>
</dbReference>
<comment type="subcellular location">
    <subcellularLocation>
        <location evidence="2">Cytoplasm</location>
    </subcellularLocation>
    <subcellularLocation>
        <location evidence="1">Nucleus</location>
    </subcellularLocation>
</comment>
<name>A0A8K0D842_IGNLU</name>
<dbReference type="AlphaFoldDB" id="A0A8K0D842"/>
<evidence type="ECO:0000313" key="13">
    <source>
        <dbReference type="Proteomes" id="UP000801492"/>
    </source>
</evidence>
<dbReference type="GO" id="GO:0002098">
    <property type="term" value="P:tRNA wobble uridine modification"/>
    <property type="evidence" value="ECO:0007669"/>
    <property type="project" value="InterPro"/>
</dbReference>
<keyword evidence="10" id="KW-0539">Nucleus</keyword>
<dbReference type="PANTHER" id="PTHR44111:SF1">
    <property type="entry name" value="ELONGATOR COMPLEX PROTEIN 2"/>
    <property type="match status" value="1"/>
</dbReference>
<protein>
    <recommendedName>
        <fullName evidence="5">Elongator complex protein 2</fullName>
    </recommendedName>
</protein>
<evidence type="ECO:0000256" key="11">
    <source>
        <dbReference type="PROSITE-ProRule" id="PRU00221"/>
    </source>
</evidence>
<keyword evidence="7 11" id="KW-0853">WD repeat</keyword>
<dbReference type="OrthoDB" id="27911at2759"/>
<keyword evidence="13" id="KW-1185">Reference proteome</keyword>
<evidence type="ECO:0000256" key="9">
    <source>
        <dbReference type="ARBA" id="ARBA00022737"/>
    </source>
</evidence>
<dbReference type="Proteomes" id="UP000801492">
    <property type="component" value="Unassembled WGS sequence"/>
</dbReference>
<dbReference type="InterPro" id="IPR015943">
    <property type="entry name" value="WD40/YVTN_repeat-like_dom_sf"/>
</dbReference>
<evidence type="ECO:0000256" key="10">
    <source>
        <dbReference type="ARBA" id="ARBA00023242"/>
    </source>
</evidence>
<comment type="pathway">
    <text evidence="3">tRNA modification; 5-methoxycarbonylmethyl-2-thiouridine-tRNA biosynthesis.</text>
</comment>
<dbReference type="Pfam" id="PF00400">
    <property type="entry name" value="WD40"/>
    <property type="match status" value="8"/>
</dbReference>
<evidence type="ECO:0000256" key="4">
    <source>
        <dbReference type="ARBA" id="ARBA00005881"/>
    </source>
</evidence>
<dbReference type="GO" id="GO:0033588">
    <property type="term" value="C:elongator holoenzyme complex"/>
    <property type="evidence" value="ECO:0007669"/>
    <property type="project" value="InterPro"/>
</dbReference>
<evidence type="ECO:0000256" key="5">
    <source>
        <dbReference type="ARBA" id="ARBA00020267"/>
    </source>
</evidence>
<evidence type="ECO:0000256" key="8">
    <source>
        <dbReference type="ARBA" id="ARBA00022694"/>
    </source>
</evidence>
<keyword evidence="8" id="KW-0819">tRNA processing</keyword>
<comment type="caution">
    <text evidence="12">The sequence shown here is derived from an EMBL/GenBank/DDBJ whole genome shotgun (WGS) entry which is preliminary data.</text>
</comment>
<dbReference type="GO" id="GO:0005737">
    <property type="term" value="C:cytoplasm"/>
    <property type="evidence" value="ECO:0007669"/>
    <property type="project" value="UniProtKB-SubCell"/>
</dbReference>
<dbReference type="InterPro" id="IPR036322">
    <property type="entry name" value="WD40_repeat_dom_sf"/>
</dbReference>
<sequence length="801" mass="89800">MLYDTCYTSSACNRVPSAAHWGKNNLICYGSCNTIYIYDPHWGSGGKIIKNLFGHSKRVNSVRWISGIGDYEETELVSGSSDGTAIVWSYKEGNYVPFILKGHEDTVNRVDGFYKLGYLKYTVIVTASLDCTVKIWTRITNNDEFVQSQNINLGHHVSVGLKITFYPSVQKLLLACGLDNSKVHLYVENTDQDDKACKFDPLQILGGAEDWVECLDFKLNESGDLFLAASSLDSFIRLWKISPAKGESDASDTVLKYSIIRKDIKVKIDDTIHTISPENPLGGHVERVYSVNWNPKKFTLLSSSQDKSMIIWEYDTESEVWLESIRVGEVGGNTLGFYGGMFGPNGTSIMAYGYLGSFHIWNLSKDTDIWQPATIVGGHFEEVVDLSWEPKGEFLISVSADETTRIHAPWSIDDKKITWHEIARPQVHGYSMSSIALLSRYQFASSAEEKVIRIFNAPTNFIENFKNICKISDDEMQNGVDAGPKGAAVPSLGLSNKAVYENHNTERAIAKSNKEPYPEESYFTAVNLTEPPTEETLLQNTLWPEIQKLYGHGYEVYSLAASPDAALLASACKSTTSEHAAILIWDTSRWKITQKLISHNLTVVQLSFSPDSKYLLSVSRDRRWTLFERDLNTNTFALIATTDKTTGIHTRIIWCCAWSHDSQYFATGSRDGKIVIWMRNPDKVPANVLGQCQAMPNYLDLKGESVTALAFAPVQVSKFYLLAVGLESGVILLYKWNISEWELHLKLQNNVAHHLTVRRLMFRPVLGEAGNKKVDDNILQLASCSADCAVKIYNIYLGNLK</sequence>
<dbReference type="GO" id="GO:0005634">
    <property type="term" value="C:nucleus"/>
    <property type="evidence" value="ECO:0007669"/>
    <property type="project" value="UniProtKB-SubCell"/>
</dbReference>
<organism evidence="12 13">
    <name type="scientific">Ignelater luminosus</name>
    <name type="common">Cucubano</name>
    <name type="synonym">Pyrophorus luminosus</name>
    <dbReference type="NCBI Taxonomy" id="2038154"/>
    <lineage>
        <taxon>Eukaryota</taxon>
        <taxon>Metazoa</taxon>
        <taxon>Ecdysozoa</taxon>
        <taxon>Arthropoda</taxon>
        <taxon>Hexapoda</taxon>
        <taxon>Insecta</taxon>
        <taxon>Pterygota</taxon>
        <taxon>Neoptera</taxon>
        <taxon>Endopterygota</taxon>
        <taxon>Coleoptera</taxon>
        <taxon>Polyphaga</taxon>
        <taxon>Elateriformia</taxon>
        <taxon>Elateroidea</taxon>
        <taxon>Elateridae</taxon>
        <taxon>Agrypninae</taxon>
        <taxon>Pyrophorini</taxon>
        <taxon>Ignelater</taxon>
    </lineage>
</organism>
<dbReference type="Gene3D" id="2.130.10.10">
    <property type="entry name" value="YVTN repeat-like/Quinoprotein amine dehydrogenase"/>
    <property type="match status" value="5"/>
</dbReference>
<feature type="repeat" description="WD" evidence="11">
    <location>
        <begin position="52"/>
        <end position="98"/>
    </location>
</feature>
<dbReference type="PROSITE" id="PS50082">
    <property type="entry name" value="WD_REPEATS_2"/>
    <property type="match status" value="4"/>
</dbReference>
<keyword evidence="6" id="KW-0963">Cytoplasm</keyword>
<feature type="repeat" description="WD" evidence="11">
    <location>
        <begin position="646"/>
        <end position="677"/>
    </location>
</feature>
<evidence type="ECO:0000313" key="12">
    <source>
        <dbReference type="EMBL" id="KAF2896230.1"/>
    </source>
</evidence>
<dbReference type="SMART" id="SM00320">
    <property type="entry name" value="WD40"/>
    <property type="match status" value="10"/>
</dbReference>
<evidence type="ECO:0000256" key="7">
    <source>
        <dbReference type="ARBA" id="ARBA00022574"/>
    </source>
</evidence>
<dbReference type="InterPro" id="IPR001680">
    <property type="entry name" value="WD40_rpt"/>
</dbReference>
<evidence type="ECO:0000256" key="2">
    <source>
        <dbReference type="ARBA" id="ARBA00004496"/>
    </source>
</evidence>
<comment type="similarity">
    <text evidence="4">Belongs to the WD repeat ELP2 family.</text>
</comment>